<accession>A0A0D9XYE5</accession>
<dbReference type="PANTHER" id="PTHR33144:SF53">
    <property type="entry name" value="TRANSPOSASE TNP1_EN_SPM-LIKE DOMAIN-CONTAINING PROTEIN"/>
    <property type="match status" value="1"/>
</dbReference>
<dbReference type="Proteomes" id="UP000032180">
    <property type="component" value="Chromosome 12"/>
</dbReference>
<dbReference type="EnsemblPlants" id="LPERR12G07160.1">
    <property type="protein sequence ID" value="LPERR12G07160.1"/>
    <property type="gene ID" value="LPERR12G07160"/>
</dbReference>
<dbReference type="eggNOG" id="ENOG502S1G5">
    <property type="taxonomic scope" value="Eukaryota"/>
</dbReference>
<dbReference type="STRING" id="77586.A0A0D9XYE5"/>
<dbReference type="InterPro" id="IPR004264">
    <property type="entry name" value="Transposase_23"/>
</dbReference>
<feature type="region of interest" description="Disordered" evidence="1">
    <location>
        <begin position="99"/>
        <end position="118"/>
    </location>
</feature>
<dbReference type="AlphaFoldDB" id="A0A0D9XYE5"/>
<keyword evidence="4" id="KW-1185">Reference proteome</keyword>
<evidence type="ECO:0000313" key="3">
    <source>
        <dbReference type="EnsemblPlants" id="LPERR12G07160.1"/>
    </source>
</evidence>
<dbReference type="Pfam" id="PF03017">
    <property type="entry name" value="Transposase_23"/>
    <property type="match status" value="1"/>
</dbReference>
<sequence>MAVDIWTINLECDGAAEGQKHVQIEMDRDEICFYNLIDLIEQYGYLPIDYLYYKRKDSLVLIEQDPEVMKMLNECESKRMGSLFVTKERLATLVPTKSNKVPNLNQKKTKGSRGTKKKKALNLMHTEALYANEVEQLNDENQNTSGDGDEVPNKRKGAVLTHVWDLPKGDRILVRCNKHGQPIGEEGGLLGQFLGTIARNGGYCPVGAKDWRKVKKDNGETIIQFVQTKFLYPRSCEKWIFKSIGRDWRKYKATLKNTIYPKKKRSVLNKRCPDDIAEDEWKALIRNWKSAEGKVQLENLLDTQPESENNSEGGVAWEGYALHQVLGQEKAGQVHGMGLLPVPKQVYGRQTHHFKDINIVSVDGSSSDVEIHMLEEIRQLKEHSRMQDKVIEELKNSQRHSENQEAIMRVQGVAPNHNDGFLKHSDELNKETYESEFSDNDNLLLSTSIIRKKQKGHHGVPIQTTTIAHQEVSHDKSTRNKRQTHKDLMKVGSTVLLMTSKYPNKANVAYATLLSTDPEVIVGGVKIESQFYKVRIEHPITKDESLVRPMSGCNNIGDAHAKGVSIAWPVMFVQMING</sequence>
<feature type="domain" description="Transposase Tnp1/En/Spm-like" evidence="2">
    <location>
        <begin position="495"/>
        <end position="559"/>
    </location>
</feature>
<evidence type="ECO:0000313" key="4">
    <source>
        <dbReference type="Proteomes" id="UP000032180"/>
    </source>
</evidence>
<reference evidence="3" key="3">
    <citation type="submission" date="2015-04" db="UniProtKB">
        <authorList>
            <consortium name="EnsemblPlants"/>
        </authorList>
    </citation>
    <scope>IDENTIFICATION</scope>
</reference>
<feature type="compositionally biased region" description="Basic residues" evidence="1">
    <location>
        <begin position="107"/>
        <end position="118"/>
    </location>
</feature>
<dbReference type="HOGENOM" id="CLU_016322_0_0_1"/>
<evidence type="ECO:0000256" key="1">
    <source>
        <dbReference type="SAM" id="MobiDB-lite"/>
    </source>
</evidence>
<name>A0A0D9XYE5_9ORYZ</name>
<reference evidence="3 4" key="1">
    <citation type="submission" date="2012-08" db="EMBL/GenBank/DDBJ databases">
        <title>Oryza genome evolution.</title>
        <authorList>
            <person name="Wing R.A."/>
        </authorList>
    </citation>
    <scope>NUCLEOTIDE SEQUENCE</scope>
</reference>
<evidence type="ECO:0000259" key="2">
    <source>
        <dbReference type="Pfam" id="PF03017"/>
    </source>
</evidence>
<organism evidence="3 4">
    <name type="scientific">Leersia perrieri</name>
    <dbReference type="NCBI Taxonomy" id="77586"/>
    <lineage>
        <taxon>Eukaryota</taxon>
        <taxon>Viridiplantae</taxon>
        <taxon>Streptophyta</taxon>
        <taxon>Embryophyta</taxon>
        <taxon>Tracheophyta</taxon>
        <taxon>Spermatophyta</taxon>
        <taxon>Magnoliopsida</taxon>
        <taxon>Liliopsida</taxon>
        <taxon>Poales</taxon>
        <taxon>Poaceae</taxon>
        <taxon>BOP clade</taxon>
        <taxon>Oryzoideae</taxon>
        <taxon>Oryzeae</taxon>
        <taxon>Oryzinae</taxon>
        <taxon>Leersia</taxon>
    </lineage>
</organism>
<protein>
    <recommendedName>
        <fullName evidence="2">Transposase Tnp1/En/Spm-like domain-containing protein</fullName>
    </recommendedName>
</protein>
<dbReference type="Gramene" id="LPERR12G07160.1">
    <property type="protein sequence ID" value="LPERR12G07160.1"/>
    <property type="gene ID" value="LPERR12G07160"/>
</dbReference>
<dbReference type="PANTHER" id="PTHR33144">
    <property type="entry name" value="OS10G0409366 PROTEIN-RELATED"/>
    <property type="match status" value="1"/>
</dbReference>
<reference evidence="4" key="2">
    <citation type="submission" date="2013-12" db="EMBL/GenBank/DDBJ databases">
        <authorList>
            <person name="Yu Y."/>
            <person name="Lee S."/>
            <person name="de Baynast K."/>
            <person name="Wissotski M."/>
            <person name="Liu L."/>
            <person name="Talag J."/>
            <person name="Goicoechea J."/>
            <person name="Angelova A."/>
            <person name="Jetty R."/>
            <person name="Kudrna D."/>
            <person name="Golser W."/>
            <person name="Rivera L."/>
            <person name="Zhang J."/>
            <person name="Wing R."/>
        </authorList>
    </citation>
    <scope>NUCLEOTIDE SEQUENCE</scope>
</reference>
<proteinExistence type="predicted"/>